<dbReference type="OrthoDB" id="341793at2157"/>
<feature type="transmembrane region" description="Helical" evidence="1">
    <location>
        <begin position="82"/>
        <end position="102"/>
    </location>
</feature>
<feature type="transmembrane region" description="Helical" evidence="1">
    <location>
        <begin position="114"/>
        <end position="140"/>
    </location>
</feature>
<organism evidence="2 3">
    <name type="scientific">Halalkalicoccus paucihalophilus</name>
    <dbReference type="NCBI Taxonomy" id="1008153"/>
    <lineage>
        <taxon>Archaea</taxon>
        <taxon>Methanobacteriati</taxon>
        <taxon>Methanobacteriota</taxon>
        <taxon>Stenosarchaea group</taxon>
        <taxon>Halobacteria</taxon>
        <taxon>Halobacteriales</taxon>
        <taxon>Halococcaceae</taxon>
        <taxon>Halalkalicoccus</taxon>
    </lineage>
</organism>
<gene>
    <name evidence="2" type="ORF">HAPAU_08730</name>
</gene>
<protein>
    <recommendedName>
        <fullName evidence="4">ECF transporter S component</fullName>
    </recommendedName>
</protein>
<dbReference type="EMBL" id="LTAZ01000003">
    <property type="protein sequence ID" value="KYH26985.1"/>
    <property type="molecule type" value="Genomic_DNA"/>
</dbReference>
<evidence type="ECO:0008006" key="4">
    <source>
        <dbReference type="Google" id="ProtNLM"/>
    </source>
</evidence>
<name>A0A151AH91_9EURY</name>
<reference evidence="2 3" key="1">
    <citation type="submission" date="2016-02" db="EMBL/GenBank/DDBJ databases">
        <title>Genome sequence of Halalkalicoccus paucihalophilus DSM 24557.</title>
        <authorList>
            <person name="Poehlein A."/>
            <person name="Daniel R."/>
        </authorList>
    </citation>
    <scope>NUCLEOTIDE SEQUENCE [LARGE SCALE GENOMIC DNA]</scope>
    <source>
        <strain evidence="2 3">DSM 24557</strain>
    </source>
</reference>
<feature type="transmembrane region" description="Helical" evidence="1">
    <location>
        <begin position="152"/>
        <end position="172"/>
    </location>
</feature>
<evidence type="ECO:0000313" key="2">
    <source>
        <dbReference type="EMBL" id="KYH26985.1"/>
    </source>
</evidence>
<dbReference type="PATRIC" id="fig|1008153.3.peg.877"/>
<accession>A0A151AH91</accession>
<keyword evidence="1" id="KW-1133">Transmembrane helix</keyword>
<dbReference type="Gene3D" id="1.10.1760.20">
    <property type="match status" value="1"/>
</dbReference>
<evidence type="ECO:0000256" key="1">
    <source>
        <dbReference type="SAM" id="Phobius"/>
    </source>
</evidence>
<dbReference type="RefSeq" id="WP_066380316.1">
    <property type="nucleotide sequence ID" value="NZ_LTAZ01000003.1"/>
</dbReference>
<feature type="transmembrane region" description="Helical" evidence="1">
    <location>
        <begin position="12"/>
        <end position="33"/>
    </location>
</feature>
<keyword evidence="1" id="KW-0812">Transmembrane</keyword>
<sequence length="209" mass="21893">MAGESQTMTDRLGGGFTTLAWVLIPVAVGINVVGGALTNALRIPLFLDVIGTLLLAILAGPLVAAVGGILTNVVLSVVRSPTMLPFALTQAAIALVAGYLAMRGWFIIREKRDYLKLAGVAIAVSATSVLVSWPILVWLFGGITGTAPDVVVAAFLASGFSTELAVLGSQLVMEPVDKIASVVIAYFIAKSVPERYRPSFGQRALARDR</sequence>
<dbReference type="Proteomes" id="UP000075321">
    <property type="component" value="Unassembled WGS sequence"/>
</dbReference>
<keyword evidence="3" id="KW-1185">Reference proteome</keyword>
<keyword evidence="1" id="KW-0472">Membrane</keyword>
<dbReference type="AlphaFoldDB" id="A0A151AH91"/>
<feature type="transmembrane region" description="Helical" evidence="1">
    <location>
        <begin position="45"/>
        <end position="70"/>
    </location>
</feature>
<comment type="caution">
    <text evidence="2">The sequence shown here is derived from an EMBL/GenBank/DDBJ whole genome shotgun (WGS) entry which is preliminary data.</text>
</comment>
<evidence type="ECO:0000313" key="3">
    <source>
        <dbReference type="Proteomes" id="UP000075321"/>
    </source>
</evidence>
<proteinExistence type="predicted"/>